<organism evidence="8 9">
    <name type="scientific">Halobaculum gomorrense</name>
    <dbReference type="NCBI Taxonomy" id="43928"/>
    <lineage>
        <taxon>Archaea</taxon>
        <taxon>Methanobacteriati</taxon>
        <taxon>Methanobacteriota</taxon>
        <taxon>Stenosarchaea group</taxon>
        <taxon>Halobacteria</taxon>
        <taxon>Halobacteriales</taxon>
        <taxon>Haloferacaceae</taxon>
        <taxon>Halobaculum</taxon>
    </lineage>
</organism>
<dbReference type="PANTHER" id="PTHR43820:SF4">
    <property type="entry name" value="HIGH-AFFINITY BRANCHED-CHAIN AMINO ACID TRANSPORT ATP-BINDING PROTEIN LIVF"/>
    <property type="match status" value="1"/>
</dbReference>
<dbReference type="GO" id="GO:0016887">
    <property type="term" value="F:ATP hydrolysis activity"/>
    <property type="evidence" value="ECO:0007669"/>
    <property type="project" value="InterPro"/>
</dbReference>
<dbReference type="GO" id="GO:0015658">
    <property type="term" value="F:branched-chain amino acid transmembrane transporter activity"/>
    <property type="evidence" value="ECO:0007669"/>
    <property type="project" value="TreeGrafter"/>
</dbReference>
<dbReference type="Gene3D" id="3.40.50.300">
    <property type="entry name" value="P-loop containing nucleotide triphosphate hydrolases"/>
    <property type="match status" value="1"/>
</dbReference>
<evidence type="ECO:0000256" key="4">
    <source>
        <dbReference type="ARBA" id="ARBA00022840"/>
    </source>
</evidence>
<dbReference type="GO" id="GO:0015807">
    <property type="term" value="P:L-amino acid transport"/>
    <property type="evidence" value="ECO:0007669"/>
    <property type="project" value="TreeGrafter"/>
</dbReference>
<feature type="compositionally biased region" description="Acidic residues" evidence="6">
    <location>
        <begin position="30"/>
        <end position="42"/>
    </location>
</feature>
<name>A0A1M5UXJ2_9EURY</name>
<accession>A0A1M5UXJ2</accession>
<evidence type="ECO:0000256" key="5">
    <source>
        <dbReference type="ARBA" id="ARBA00022970"/>
    </source>
</evidence>
<feature type="domain" description="ABC transporter" evidence="7">
    <location>
        <begin position="64"/>
        <end position="307"/>
    </location>
</feature>
<evidence type="ECO:0000259" key="7">
    <source>
        <dbReference type="PROSITE" id="PS50893"/>
    </source>
</evidence>
<evidence type="ECO:0000256" key="2">
    <source>
        <dbReference type="ARBA" id="ARBA00022448"/>
    </source>
</evidence>
<dbReference type="InterPro" id="IPR052156">
    <property type="entry name" value="BCAA_Transport_ATP-bd_LivF"/>
</dbReference>
<dbReference type="InterPro" id="IPR017871">
    <property type="entry name" value="ABC_transporter-like_CS"/>
</dbReference>
<dbReference type="PROSITE" id="PS00211">
    <property type="entry name" value="ABC_TRANSPORTER_1"/>
    <property type="match status" value="1"/>
</dbReference>
<keyword evidence="5" id="KW-0029">Amino-acid transport</keyword>
<dbReference type="STRING" id="43928.SAMN05443636_3161"/>
<keyword evidence="4 8" id="KW-0067">ATP-binding</keyword>
<dbReference type="Pfam" id="PF00005">
    <property type="entry name" value="ABC_tran"/>
    <property type="match status" value="1"/>
</dbReference>
<feature type="compositionally biased region" description="Basic and acidic residues" evidence="6">
    <location>
        <begin position="43"/>
        <end position="52"/>
    </location>
</feature>
<feature type="compositionally biased region" description="Low complexity" evidence="6">
    <location>
        <begin position="1"/>
        <end position="29"/>
    </location>
</feature>
<keyword evidence="9" id="KW-1185">Reference proteome</keyword>
<dbReference type="InterPro" id="IPR003439">
    <property type="entry name" value="ABC_transporter-like_ATP-bd"/>
</dbReference>
<dbReference type="CDD" id="cd03224">
    <property type="entry name" value="ABC_TM1139_LivF_branched"/>
    <property type="match status" value="1"/>
</dbReference>
<gene>
    <name evidence="8" type="ORF">SAMN05443636_3161</name>
</gene>
<evidence type="ECO:0000256" key="6">
    <source>
        <dbReference type="SAM" id="MobiDB-lite"/>
    </source>
</evidence>
<dbReference type="GO" id="GO:0005524">
    <property type="term" value="F:ATP binding"/>
    <property type="evidence" value="ECO:0007669"/>
    <property type="project" value="UniProtKB-KW"/>
</dbReference>
<dbReference type="InterPro" id="IPR003593">
    <property type="entry name" value="AAA+_ATPase"/>
</dbReference>
<dbReference type="SUPFAM" id="SSF52540">
    <property type="entry name" value="P-loop containing nucleoside triphosphate hydrolases"/>
    <property type="match status" value="1"/>
</dbReference>
<comment type="similarity">
    <text evidence="1">Belongs to the ABC transporter superfamily.</text>
</comment>
<evidence type="ECO:0000256" key="1">
    <source>
        <dbReference type="ARBA" id="ARBA00005417"/>
    </source>
</evidence>
<dbReference type="PROSITE" id="PS50893">
    <property type="entry name" value="ABC_TRANSPORTER_2"/>
    <property type="match status" value="1"/>
</dbReference>
<dbReference type="AlphaFoldDB" id="A0A1M5UXJ2"/>
<evidence type="ECO:0000313" key="9">
    <source>
        <dbReference type="Proteomes" id="UP000184357"/>
    </source>
</evidence>
<protein>
    <submittedName>
        <fullName evidence="8">Amino acid/amide ABC transporter ATP-binding protein 2, HAAT family</fullName>
    </submittedName>
</protein>
<dbReference type="EMBL" id="FQWV01000013">
    <property type="protein sequence ID" value="SHH67626.1"/>
    <property type="molecule type" value="Genomic_DNA"/>
</dbReference>
<sequence length="307" mass="32896">MSSDAPDSATDATDGGAAADATDDAAATESPDEAVGADEADRDADTATHAERATAAAAEGDHLLSVEDIDAYYAQSHILRNLSMHVEEGEVCALLGRNGAGKTTTLRSIAGAHPPEVRDGVVRYKNDDITDYSTEDVSSLGISLVPEERRVFPNLSVGENLHLSDVARNWSNVVGRTVSMDHPGMSTEEVYEVFPRLEERESQKAGTLSGGEQQMLAIARALKQDTDLLMLDEPYEGLAPQIIDTVEDAIARIAETGTTILLVEQNAVAAMNIADRAYVVDQGEIVFTGTSEELRTDEETREQYLGV</sequence>
<proteinExistence type="inferred from homology"/>
<keyword evidence="2" id="KW-0813">Transport</keyword>
<evidence type="ECO:0000313" key="8">
    <source>
        <dbReference type="EMBL" id="SHH67626.1"/>
    </source>
</evidence>
<dbReference type="InterPro" id="IPR027417">
    <property type="entry name" value="P-loop_NTPase"/>
</dbReference>
<dbReference type="PANTHER" id="PTHR43820">
    <property type="entry name" value="HIGH-AFFINITY BRANCHED-CHAIN AMINO ACID TRANSPORT ATP-BINDING PROTEIN LIVF"/>
    <property type="match status" value="1"/>
</dbReference>
<reference evidence="8 9" key="1">
    <citation type="submission" date="2016-11" db="EMBL/GenBank/DDBJ databases">
        <authorList>
            <person name="Jaros S."/>
            <person name="Januszkiewicz K."/>
            <person name="Wedrychowicz H."/>
        </authorList>
    </citation>
    <scope>NUCLEOTIDE SEQUENCE [LARGE SCALE GENOMIC DNA]</scope>
    <source>
        <strain evidence="8 9">DSM 9297</strain>
    </source>
</reference>
<evidence type="ECO:0000256" key="3">
    <source>
        <dbReference type="ARBA" id="ARBA00022741"/>
    </source>
</evidence>
<feature type="region of interest" description="Disordered" evidence="6">
    <location>
        <begin position="1"/>
        <end position="56"/>
    </location>
</feature>
<keyword evidence="3" id="KW-0547">Nucleotide-binding</keyword>
<dbReference type="SMART" id="SM00382">
    <property type="entry name" value="AAA"/>
    <property type="match status" value="1"/>
</dbReference>
<dbReference type="Proteomes" id="UP000184357">
    <property type="component" value="Unassembled WGS sequence"/>
</dbReference>